<evidence type="ECO:0000313" key="11">
    <source>
        <dbReference type="Proteomes" id="UP000694844"/>
    </source>
</evidence>
<keyword evidence="11" id="KW-1185">Reference proteome</keyword>
<evidence type="ECO:0000256" key="6">
    <source>
        <dbReference type="ARBA" id="ARBA00022824"/>
    </source>
</evidence>
<evidence type="ECO:0000256" key="10">
    <source>
        <dbReference type="SAM" id="Phobius"/>
    </source>
</evidence>
<evidence type="ECO:0000256" key="5">
    <source>
        <dbReference type="ARBA" id="ARBA00022692"/>
    </source>
</evidence>
<evidence type="ECO:0000256" key="1">
    <source>
        <dbReference type="ARBA" id="ARBA00004477"/>
    </source>
</evidence>
<evidence type="ECO:0000256" key="7">
    <source>
        <dbReference type="ARBA" id="ARBA00022989"/>
    </source>
</evidence>
<comment type="pathway">
    <text evidence="2">Glycolipid biosynthesis; glycosylphosphatidylinositol-anchor biosynthesis.</text>
</comment>
<dbReference type="InterPro" id="IPR019540">
    <property type="entry name" value="PtdIno-glycan_biosynth_class_S"/>
</dbReference>
<evidence type="ECO:0000256" key="2">
    <source>
        <dbReference type="ARBA" id="ARBA00004687"/>
    </source>
</evidence>
<dbReference type="AlphaFoldDB" id="A0A8B8ACI0"/>
<sequence length="546" mass="62135">MPGEEAPEEKDKSIQHLAALSFGFLCIVIGVPLWWKTTEVYRVSLPYSDIADLSNTKFQFTIDIDVVNLESTLSDKDLTDLSKLLKADLDEERRTGSLFPKYRVAVRQAAEKQSSDVSSLKTLAELDEYFHGEESSINKYLIVLMPLKNLVIKQTTIGNYRAVYLPSGSKELKSISTRITDILHNALVREGVLLKSFQNSMGAREPKDKESMRSLSYHQGYDLLFTLVNPQPDILNVDWSIQQAVEAYLNPTIKKLSDFINLDIKSQMLFFTGLRRKPHKDKQNSGYYYEERDLPHTINPLEANLGSHASNNPMLNFIVYIPSRDQHPLQIKHKNGENVRTNSFLSPQWGGIVIQNLPSPPPNSTLPFRASVDMKTVMEVFLTQLRLLMDFNIQTTTDLEVREVGDVVIREWELDNWLRKKCLENLAKSISTLQSLTALLEGISNIVIQEDIGQQVENAVSGIKEAQRYLSSGQIARAFTQSRKALTSSEKAFFDPSLLELLYFPEDQKFAIYIPLFLPIGLPILGSLFKAFKWIKAKRKQKPKME</sequence>
<keyword evidence="4" id="KW-0337">GPI-anchor biosynthesis</keyword>
<gene>
    <name evidence="12" type="primary">LOC111100972</name>
</gene>
<dbReference type="RefSeq" id="XP_022288860.1">
    <property type="nucleotide sequence ID" value="XM_022433152.1"/>
</dbReference>
<evidence type="ECO:0000256" key="3">
    <source>
        <dbReference type="ARBA" id="ARBA00005316"/>
    </source>
</evidence>
<name>A0A8B8ACI0_CRAVI</name>
<dbReference type="KEGG" id="cvn:111100972"/>
<comment type="similarity">
    <text evidence="3">Belongs to the PIGS family.</text>
</comment>
<keyword evidence="8 10" id="KW-0472">Membrane</keyword>
<dbReference type="GO" id="GO:0006506">
    <property type="term" value="P:GPI anchor biosynthetic process"/>
    <property type="evidence" value="ECO:0007669"/>
    <property type="project" value="UniProtKB-UniPathway"/>
</dbReference>
<keyword evidence="7 10" id="KW-1133">Transmembrane helix</keyword>
<dbReference type="PANTHER" id="PTHR21072:SF13">
    <property type="entry name" value="GPI TRANSAMIDASE COMPONENT PIG-S"/>
    <property type="match status" value="1"/>
</dbReference>
<evidence type="ECO:0000256" key="8">
    <source>
        <dbReference type="ARBA" id="ARBA00023136"/>
    </source>
</evidence>
<dbReference type="GO" id="GO:0016255">
    <property type="term" value="P:attachment of GPI anchor to protein"/>
    <property type="evidence" value="ECO:0007669"/>
    <property type="project" value="InterPro"/>
</dbReference>
<comment type="subcellular location">
    <subcellularLocation>
        <location evidence="1">Endoplasmic reticulum membrane</location>
        <topology evidence="1">Multi-pass membrane protein</topology>
    </subcellularLocation>
</comment>
<accession>A0A8B8ACI0</accession>
<reference evidence="12" key="1">
    <citation type="submission" date="2025-08" db="UniProtKB">
        <authorList>
            <consortium name="RefSeq"/>
        </authorList>
    </citation>
    <scope>IDENTIFICATION</scope>
    <source>
        <tissue evidence="12">Whole sample</tissue>
    </source>
</reference>
<feature type="transmembrane region" description="Helical" evidence="10">
    <location>
        <begin position="510"/>
        <end position="532"/>
    </location>
</feature>
<evidence type="ECO:0000256" key="9">
    <source>
        <dbReference type="ARBA" id="ARBA00023180"/>
    </source>
</evidence>
<dbReference type="GO" id="GO:0042765">
    <property type="term" value="C:GPI-anchor transamidase complex"/>
    <property type="evidence" value="ECO:0007669"/>
    <property type="project" value="InterPro"/>
</dbReference>
<organism evidence="11 12">
    <name type="scientific">Crassostrea virginica</name>
    <name type="common">Eastern oyster</name>
    <dbReference type="NCBI Taxonomy" id="6565"/>
    <lineage>
        <taxon>Eukaryota</taxon>
        <taxon>Metazoa</taxon>
        <taxon>Spiralia</taxon>
        <taxon>Lophotrochozoa</taxon>
        <taxon>Mollusca</taxon>
        <taxon>Bivalvia</taxon>
        <taxon>Autobranchia</taxon>
        <taxon>Pteriomorphia</taxon>
        <taxon>Ostreida</taxon>
        <taxon>Ostreoidea</taxon>
        <taxon>Ostreidae</taxon>
        <taxon>Crassostrea</taxon>
    </lineage>
</organism>
<keyword evidence="9" id="KW-0325">Glycoprotein</keyword>
<dbReference type="OrthoDB" id="28748at2759"/>
<dbReference type="Proteomes" id="UP000694844">
    <property type="component" value="Chromosome 6"/>
</dbReference>
<evidence type="ECO:0000256" key="4">
    <source>
        <dbReference type="ARBA" id="ARBA00022502"/>
    </source>
</evidence>
<dbReference type="PANTHER" id="PTHR21072">
    <property type="entry name" value="GPI TRANSAMIDASE COMPONENT PIG-S"/>
    <property type="match status" value="1"/>
</dbReference>
<proteinExistence type="inferred from homology"/>
<dbReference type="GeneID" id="111100972"/>
<dbReference type="UniPathway" id="UPA00196"/>
<keyword evidence="5 10" id="KW-0812">Transmembrane</keyword>
<dbReference type="Pfam" id="PF10510">
    <property type="entry name" value="PIG-S"/>
    <property type="match status" value="1"/>
</dbReference>
<evidence type="ECO:0000313" key="12">
    <source>
        <dbReference type="RefSeq" id="XP_022288860.1"/>
    </source>
</evidence>
<feature type="transmembrane region" description="Helical" evidence="10">
    <location>
        <begin position="17"/>
        <end position="35"/>
    </location>
</feature>
<keyword evidence="6" id="KW-0256">Endoplasmic reticulum</keyword>
<protein>
    <submittedName>
        <fullName evidence="12">GPI transamidase component PIG-S-like</fullName>
    </submittedName>
</protein>